<dbReference type="KEGG" id="nsr:NS506_04732"/>
<accession>A0ABC9YSD2</accession>
<gene>
    <name evidence="1" type="ORF">NS506_04732</name>
    <name evidence="2" type="ORF">NSK11_contig00030-0020</name>
</gene>
<dbReference type="Proteomes" id="UP000037179">
    <property type="component" value="Unassembled WGS sequence"/>
</dbReference>
<dbReference type="EMBL" id="CP017839">
    <property type="protein sequence ID" value="APA98778.1"/>
    <property type="molecule type" value="Genomic_DNA"/>
</dbReference>
<evidence type="ECO:0000313" key="3">
    <source>
        <dbReference type="Proteomes" id="UP000037179"/>
    </source>
</evidence>
<reference evidence="3" key="1">
    <citation type="submission" date="2015-07" db="EMBL/GenBank/DDBJ databases">
        <title>Nocardia seriolae U-1 whole genome shotgun sequence.</title>
        <authorList>
            <person name="Imajoh M."/>
            <person name="Fukumoto Y."/>
            <person name="Sukeda M."/>
            <person name="Yamane J."/>
            <person name="Yamasaki K."/>
            <person name="Shimizu M."/>
            <person name="Ohnishi K."/>
            <person name="Oshima S."/>
        </authorList>
    </citation>
    <scope>NUCLEOTIDE SEQUENCE [LARGE SCALE GENOMIC DNA]</scope>
    <source>
        <strain evidence="3">U-1</strain>
    </source>
</reference>
<dbReference type="EMBL" id="BBYQ01000030">
    <property type="protein sequence ID" value="GAP28191.1"/>
    <property type="molecule type" value="Genomic_DNA"/>
</dbReference>
<name>A0ABC9YSD2_9NOCA</name>
<dbReference type="GeneID" id="93374715"/>
<sequence length="137" mass="14717">MTIDITVRKMTSDVSPEYAVRVSGGGVEEWRLSWLPRRRLSREQARAGMELDEVLSDPGAVYDEGAQARAAGHAARLGIGVDRAVILLAQRLAERMYPDPGAGRGGATELPVPVVVDPGYGSRAPAHAGARSRRLWG</sequence>
<organism evidence="2 3">
    <name type="scientific">Nocardia seriolae</name>
    <dbReference type="NCBI Taxonomy" id="37332"/>
    <lineage>
        <taxon>Bacteria</taxon>
        <taxon>Bacillati</taxon>
        <taxon>Actinomycetota</taxon>
        <taxon>Actinomycetes</taxon>
        <taxon>Mycobacteriales</taxon>
        <taxon>Nocardiaceae</taxon>
        <taxon>Nocardia</taxon>
    </lineage>
</organism>
<dbReference type="Proteomes" id="UP000180166">
    <property type="component" value="Chromosome"/>
</dbReference>
<proteinExistence type="predicted"/>
<protein>
    <submittedName>
        <fullName evidence="2">Uncharacterized protein</fullName>
    </submittedName>
</protein>
<dbReference type="RefSeq" id="WP_063876856.1">
    <property type="nucleotide sequence ID" value="NZ_AP017900.1"/>
</dbReference>
<evidence type="ECO:0000313" key="2">
    <source>
        <dbReference type="EMBL" id="GAP28191.1"/>
    </source>
</evidence>
<evidence type="ECO:0000313" key="4">
    <source>
        <dbReference type="Proteomes" id="UP000180166"/>
    </source>
</evidence>
<evidence type="ECO:0000313" key="1">
    <source>
        <dbReference type="EMBL" id="APA98778.1"/>
    </source>
</evidence>
<reference evidence="2 3" key="2">
    <citation type="journal article" date="2016" name="Genome Announc.">
        <title>Draft Genome Sequence of Erythromycin- and Oxytetracycline-Sensitive Nocardia seriolae Strain U-1 (NBRC 110359).</title>
        <authorList>
            <person name="Imajoh M."/>
            <person name="Sukeda M."/>
            <person name="Shimizu M."/>
            <person name="Yamane J."/>
            <person name="Ohnishi K."/>
            <person name="Oshima S."/>
        </authorList>
    </citation>
    <scope>NUCLEOTIDE SEQUENCE [LARGE SCALE GENOMIC DNA]</scope>
    <source>
        <strain evidence="2 3">U-1</strain>
    </source>
</reference>
<keyword evidence="3" id="KW-1185">Reference proteome</keyword>
<dbReference type="AlphaFoldDB" id="A0ABC9YSD2"/>
<reference evidence="1 4" key="3">
    <citation type="submission" date="2016-10" db="EMBL/GenBank/DDBJ databases">
        <title>Genome sequence of Nocardia seriolae strain EM150506, isolated from Anguila japonica.</title>
        <authorList>
            <person name="Han H.-J."/>
        </authorList>
    </citation>
    <scope>NUCLEOTIDE SEQUENCE [LARGE SCALE GENOMIC DNA]</scope>
    <source>
        <strain evidence="1 4">EM150506</strain>
    </source>
</reference>